<dbReference type="PANTHER" id="PTHR38481">
    <property type="entry name" value="HYALURONATE LYASE"/>
    <property type="match status" value="1"/>
</dbReference>
<name>A0ABW7EY22_9BURK</name>
<dbReference type="Gene3D" id="2.60.220.10">
    <property type="entry name" value="Polysaccharide lyase family 8-like, C-terminal"/>
    <property type="match status" value="1"/>
</dbReference>
<organism evidence="8 9">
    <name type="scientific">Pelomonas parva</name>
    <dbReference type="NCBI Taxonomy" id="3299032"/>
    <lineage>
        <taxon>Bacteria</taxon>
        <taxon>Pseudomonadati</taxon>
        <taxon>Pseudomonadota</taxon>
        <taxon>Betaproteobacteria</taxon>
        <taxon>Burkholderiales</taxon>
        <taxon>Sphaerotilaceae</taxon>
        <taxon>Roseateles</taxon>
    </lineage>
</organism>
<evidence type="ECO:0000256" key="4">
    <source>
        <dbReference type="SAM" id="SignalP"/>
    </source>
</evidence>
<keyword evidence="3 8" id="KW-0456">Lyase</keyword>
<sequence>MRVLLLLLCWPCLAWAAPAEDAMLARASALLLAAPAQLADADVAAEIRRQQALARELWQTLDTRAVRRELWADLAAKPRSEANSLSFKRLRTLALAHAQPGSALHGHAELAEALRRSLDWLVEHHYRPDTPYSGNWWDWEIGSPQSLLDCLLLLHDELGAERRARYLASITRWVPDATRRLNGSTAEETGANRVDKALIVVLSGALEGDARKVAAGRAALDAVFPYVTHGDGFHSDGSFIQHDFVPYTGSYGTVLLAALARLTVVLGDGALTDAQRATLAAWADDAFLPVLVRGAVLDSVRGRAISRPAEEGRAGRTLLRDLLRLSAQMPPGLRARLKFHLLHDKRQPDYYRGLDAPSIAELKALAADATTAQQPAPDTKVFAAMDRAVHHRPGFAWALSLFSPRIAAFEYGNGENPRGWLTGAGMTTLLLPGDDAQFADGYWATVDMARLPGVTTSGHLPAEPPRDFSMVPNPEPWVGGAALPGGSGVAGMAFNLRNLGQGELSGRKSWFMFGDRMLALGSDIRGEGAVETIVDQRKLPQPDAVLHVDGQAPTTHRASRPARTAQLAGVGYHFPTLLQPQLLNISREWREGSWRAINPAGSPAPLRRAYASLALQHGHRPDGASYAYTTLPGISADALARYADAPPLRILALDAQAHAAADADTGMAAATFWGDEQHTVVRDGQPWMVASGACAVVLHNRSDGSLQLAVSAPTQPERGSLMLELHTAVSPHVAHDPAIHVLSTSPTLRLRIALEGLRGRSVQLLARKP</sequence>
<dbReference type="SUPFAM" id="SSF49863">
    <property type="entry name" value="Hyaluronate lyase-like, C-terminal domain"/>
    <property type="match status" value="1"/>
</dbReference>
<dbReference type="RefSeq" id="WP_394475297.1">
    <property type="nucleotide sequence ID" value="NZ_JBIGHV010000001.1"/>
</dbReference>
<dbReference type="SUPFAM" id="SSF74650">
    <property type="entry name" value="Galactose mutarotase-like"/>
    <property type="match status" value="1"/>
</dbReference>
<dbReference type="InterPro" id="IPR011013">
    <property type="entry name" value="Gal_mutarotase_sf_dom"/>
</dbReference>
<dbReference type="InterPro" id="IPR004103">
    <property type="entry name" value="Lyase_8_C"/>
</dbReference>
<dbReference type="Proteomes" id="UP001606210">
    <property type="component" value="Unassembled WGS sequence"/>
</dbReference>
<reference evidence="8 9" key="1">
    <citation type="submission" date="2024-08" db="EMBL/GenBank/DDBJ databases">
        <authorList>
            <person name="Lu H."/>
        </authorList>
    </citation>
    <scope>NUCLEOTIDE SEQUENCE [LARGE SCALE GENOMIC DNA]</scope>
    <source>
        <strain evidence="8 9">LYH14W</strain>
    </source>
</reference>
<feature type="signal peptide" evidence="4">
    <location>
        <begin position="1"/>
        <end position="16"/>
    </location>
</feature>
<dbReference type="InterPro" id="IPR011071">
    <property type="entry name" value="Lyase_8-like_C"/>
</dbReference>
<protein>
    <submittedName>
        <fullName evidence="8">Polysaccharide lyase 8 family protein</fullName>
    </submittedName>
</protein>
<evidence type="ECO:0000259" key="6">
    <source>
        <dbReference type="Pfam" id="PF02884"/>
    </source>
</evidence>
<accession>A0ABW7EY22</accession>
<evidence type="ECO:0000256" key="3">
    <source>
        <dbReference type="ARBA" id="ARBA00023239"/>
    </source>
</evidence>
<proteinExistence type="inferred from homology"/>
<dbReference type="EMBL" id="JBIGHV010000001">
    <property type="protein sequence ID" value="MFG6428365.1"/>
    <property type="molecule type" value="Genomic_DNA"/>
</dbReference>
<dbReference type="GO" id="GO:0016829">
    <property type="term" value="F:lyase activity"/>
    <property type="evidence" value="ECO:0007669"/>
    <property type="project" value="UniProtKB-KW"/>
</dbReference>
<evidence type="ECO:0000256" key="1">
    <source>
        <dbReference type="ARBA" id="ARBA00006699"/>
    </source>
</evidence>
<comment type="caution">
    <text evidence="8">The sequence shown here is derived from an EMBL/GenBank/DDBJ whole genome shotgun (WGS) entry which is preliminary data.</text>
</comment>
<feature type="domain" description="Polysaccharide lyase family 8 central" evidence="5">
    <location>
        <begin position="380"/>
        <end position="635"/>
    </location>
</feature>
<dbReference type="Pfam" id="PF08124">
    <property type="entry name" value="Lyase_8_N"/>
    <property type="match status" value="1"/>
</dbReference>
<dbReference type="InterPro" id="IPR012970">
    <property type="entry name" value="Lyase_8_alpha_N"/>
</dbReference>
<dbReference type="Gene3D" id="1.50.10.100">
    <property type="entry name" value="Chondroitin AC/alginate lyase"/>
    <property type="match status" value="1"/>
</dbReference>
<dbReference type="Pfam" id="PF02884">
    <property type="entry name" value="Lyase_8_C"/>
    <property type="match status" value="1"/>
</dbReference>
<feature type="domain" description="Polysaccharide lyase 8 N-terminal alpha-helical" evidence="7">
    <location>
        <begin position="37"/>
        <end position="337"/>
    </location>
</feature>
<evidence type="ECO:0000256" key="2">
    <source>
        <dbReference type="ARBA" id="ARBA00022729"/>
    </source>
</evidence>
<feature type="domain" description="Polysaccharide lyase family 8 C-terminal" evidence="6">
    <location>
        <begin position="649"/>
        <end position="717"/>
    </location>
</feature>
<feature type="chain" id="PRO_5046009356" evidence="4">
    <location>
        <begin position="17"/>
        <end position="769"/>
    </location>
</feature>
<dbReference type="InterPro" id="IPR003159">
    <property type="entry name" value="Lyase_8_central_dom"/>
</dbReference>
<evidence type="ECO:0000259" key="5">
    <source>
        <dbReference type="Pfam" id="PF02278"/>
    </source>
</evidence>
<comment type="similarity">
    <text evidence="1">Belongs to the polysaccharide lyase 8 family.</text>
</comment>
<evidence type="ECO:0000313" key="9">
    <source>
        <dbReference type="Proteomes" id="UP001606210"/>
    </source>
</evidence>
<gene>
    <name evidence="8" type="ORF">ACG00Y_00480</name>
</gene>
<dbReference type="SUPFAM" id="SSF48230">
    <property type="entry name" value="Chondroitin AC/alginate lyase"/>
    <property type="match status" value="1"/>
</dbReference>
<dbReference type="PANTHER" id="PTHR38481:SF1">
    <property type="entry name" value="HYALURONATE LYASE"/>
    <property type="match status" value="1"/>
</dbReference>
<evidence type="ECO:0000313" key="8">
    <source>
        <dbReference type="EMBL" id="MFG6428365.1"/>
    </source>
</evidence>
<evidence type="ECO:0000259" key="7">
    <source>
        <dbReference type="Pfam" id="PF08124"/>
    </source>
</evidence>
<dbReference type="Pfam" id="PF02278">
    <property type="entry name" value="Lyase_8"/>
    <property type="match status" value="1"/>
</dbReference>
<dbReference type="InterPro" id="IPR014718">
    <property type="entry name" value="GH-type_carb-bd"/>
</dbReference>
<dbReference type="InterPro" id="IPR008929">
    <property type="entry name" value="Chondroitin_lyas"/>
</dbReference>
<dbReference type="CDD" id="cd01083">
    <property type="entry name" value="GAG_Lyase"/>
    <property type="match status" value="1"/>
</dbReference>
<keyword evidence="9" id="KW-1185">Reference proteome</keyword>
<keyword evidence="2 4" id="KW-0732">Signal</keyword>
<dbReference type="Gene3D" id="2.70.98.10">
    <property type="match status" value="1"/>
</dbReference>
<dbReference type="InterPro" id="IPR038970">
    <property type="entry name" value="Lyase_8"/>
</dbReference>